<reference evidence="2" key="1">
    <citation type="journal article" date="2023" name="bioRxiv">
        <title>Improved chromosome-level genome assembly for marigold (Tagetes erecta).</title>
        <authorList>
            <person name="Jiang F."/>
            <person name="Yuan L."/>
            <person name="Wang S."/>
            <person name="Wang H."/>
            <person name="Xu D."/>
            <person name="Wang A."/>
            <person name="Fan W."/>
        </authorList>
    </citation>
    <scope>NUCLEOTIDE SEQUENCE</scope>
    <source>
        <strain evidence="2">WSJ</strain>
        <tissue evidence="2">Leaf</tissue>
    </source>
</reference>
<dbReference type="EMBL" id="JAUHHV010000001">
    <property type="protein sequence ID" value="KAK1437592.1"/>
    <property type="molecule type" value="Genomic_DNA"/>
</dbReference>
<protein>
    <submittedName>
        <fullName evidence="2">Uncharacterized protein</fullName>
    </submittedName>
</protein>
<organism evidence="2 3">
    <name type="scientific">Tagetes erecta</name>
    <name type="common">African marigold</name>
    <dbReference type="NCBI Taxonomy" id="13708"/>
    <lineage>
        <taxon>Eukaryota</taxon>
        <taxon>Viridiplantae</taxon>
        <taxon>Streptophyta</taxon>
        <taxon>Embryophyta</taxon>
        <taxon>Tracheophyta</taxon>
        <taxon>Spermatophyta</taxon>
        <taxon>Magnoliopsida</taxon>
        <taxon>eudicotyledons</taxon>
        <taxon>Gunneridae</taxon>
        <taxon>Pentapetalae</taxon>
        <taxon>asterids</taxon>
        <taxon>campanulids</taxon>
        <taxon>Asterales</taxon>
        <taxon>Asteraceae</taxon>
        <taxon>Asteroideae</taxon>
        <taxon>Heliantheae alliance</taxon>
        <taxon>Tageteae</taxon>
        <taxon>Tagetes</taxon>
    </lineage>
</organism>
<gene>
    <name evidence="2" type="ORF">QVD17_03386</name>
</gene>
<name>A0AAD8LFM1_TARER</name>
<evidence type="ECO:0000313" key="2">
    <source>
        <dbReference type="EMBL" id="KAK1437592.1"/>
    </source>
</evidence>
<dbReference type="AlphaFoldDB" id="A0AAD8LFM1"/>
<evidence type="ECO:0000313" key="3">
    <source>
        <dbReference type="Proteomes" id="UP001229421"/>
    </source>
</evidence>
<proteinExistence type="predicted"/>
<accession>A0AAD8LFM1</accession>
<keyword evidence="3" id="KW-1185">Reference proteome</keyword>
<comment type="caution">
    <text evidence="2">The sequence shown here is derived from an EMBL/GenBank/DDBJ whole genome shotgun (WGS) entry which is preliminary data.</text>
</comment>
<feature type="region of interest" description="Disordered" evidence="1">
    <location>
        <begin position="1"/>
        <end position="27"/>
    </location>
</feature>
<dbReference type="Proteomes" id="UP001229421">
    <property type="component" value="Unassembled WGS sequence"/>
</dbReference>
<sequence length="72" mass="8015">MTEITSHGYRSGLGSGHGSAPGSIHGLIHESGMKKNMGNGWNENDAFSIPWVIYKNSYSYQSFNRINFQHVI</sequence>
<evidence type="ECO:0000256" key="1">
    <source>
        <dbReference type="SAM" id="MobiDB-lite"/>
    </source>
</evidence>